<evidence type="ECO:0000256" key="3">
    <source>
        <dbReference type="ARBA" id="ARBA00022475"/>
    </source>
</evidence>
<keyword evidence="6 7" id="KW-0472">Membrane</keyword>
<evidence type="ECO:0000256" key="5">
    <source>
        <dbReference type="ARBA" id="ARBA00022989"/>
    </source>
</evidence>
<dbReference type="Proteomes" id="UP000242310">
    <property type="component" value="Unassembled WGS sequence"/>
</dbReference>
<evidence type="ECO:0000313" key="10">
    <source>
        <dbReference type="Proteomes" id="UP000242310"/>
    </source>
</evidence>
<accession>A0A2P8H4Z9</accession>
<dbReference type="InterPro" id="IPR003416">
    <property type="entry name" value="MgtC/SapB/SrpB/YhiD_fam"/>
</dbReference>
<feature type="domain" description="MgtC/SapB/SrpB/YhiD N-terminal" evidence="8">
    <location>
        <begin position="20"/>
        <end position="150"/>
    </location>
</feature>
<dbReference type="InterPro" id="IPR049177">
    <property type="entry name" value="MgtC_SapB_SrpB_YhiD_N"/>
</dbReference>
<keyword evidence="10" id="KW-1185">Reference proteome</keyword>
<dbReference type="PRINTS" id="PR01837">
    <property type="entry name" value="MGTCSAPBPROT"/>
</dbReference>
<protein>
    <submittedName>
        <fullName evidence="9">Putative Mg2+ transporter-C (MgtC) family protein</fullName>
    </submittedName>
</protein>
<comment type="caution">
    <text evidence="9">The sequence shown here is derived from an EMBL/GenBank/DDBJ whole genome shotgun (WGS) entry which is preliminary data.</text>
</comment>
<gene>
    <name evidence="9" type="ORF">B0H94_1193</name>
</gene>
<keyword evidence="5 7" id="KW-1133">Transmembrane helix</keyword>
<feature type="transmembrane region" description="Helical" evidence="7">
    <location>
        <begin position="12"/>
        <end position="31"/>
    </location>
</feature>
<feature type="transmembrane region" description="Helical" evidence="7">
    <location>
        <begin position="43"/>
        <end position="62"/>
    </location>
</feature>
<keyword evidence="3" id="KW-1003">Cell membrane</keyword>
<evidence type="ECO:0000256" key="4">
    <source>
        <dbReference type="ARBA" id="ARBA00022692"/>
    </source>
</evidence>
<evidence type="ECO:0000313" key="9">
    <source>
        <dbReference type="EMBL" id="PSL41291.1"/>
    </source>
</evidence>
<dbReference type="RefSeq" id="WP_245894073.1">
    <property type="nucleotide sequence ID" value="NZ_PYAV01000019.1"/>
</dbReference>
<dbReference type="GO" id="GO:0005886">
    <property type="term" value="C:plasma membrane"/>
    <property type="evidence" value="ECO:0007669"/>
    <property type="project" value="UniProtKB-SubCell"/>
</dbReference>
<sequence length="242" mass="26799">MDLFIQVQEIEVYVVMLLRLLIAAGLAGAIGIEREYKHHPAGFRTHMLVGVGACLVMLMAMFGFESYLDQRPDEVAYDPSRLAAYVISGVGFLGAGTIIVQGVSVRGLTTAASIWVVAGIGLATGAGMYFAAGFTTVIVLMSLFFLNRIDGLFKSRERLDEIQLRVDRFQHTLHYAIRELEDMGVSVTKVKSQAHPTESDRTAYQIEVRRSTEVEQGLIYERLQNIDGVEETIITKPGRLQV</sequence>
<evidence type="ECO:0000256" key="2">
    <source>
        <dbReference type="ARBA" id="ARBA00009298"/>
    </source>
</evidence>
<evidence type="ECO:0000256" key="6">
    <source>
        <dbReference type="ARBA" id="ARBA00023136"/>
    </source>
</evidence>
<dbReference type="PANTHER" id="PTHR33778:SF1">
    <property type="entry name" value="MAGNESIUM TRANSPORTER YHID-RELATED"/>
    <property type="match status" value="1"/>
</dbReference>
<evidence type="ECO:0000259" key="8">
    <source>
        <dbReference type="Pfam" id="PF02308"/>
    </source>
</evidence>
<keyword evidence="4 7" id="KW-0812">Transmembrane</keyword>
<organism evidence="9 10">
    <name type="scientific">Salsuginibacillus halophilus</name>
    <dbReference type="NCBI Taxonomy" id="517424"/>
    <lineage>
        <taxon>Bacteria</taxon>
        <taxon>Bacillati</taxon>
        <taxon>Bacillota</taxon>
        <taxon>Bacilli</taxon>
        <taxon>Bacillales</taxon>
        <taxon>Bacillaceae</taxon>
        <taxon>Salsuginibacillus</taxon>
    </lineage>
</organism>
<dbReference type="PANTHER" id="PTHR33778">
    <property type="entry name" value="PROTEIN MGTC"/>
    <property type="match status" value="1"/>
</dbReference>
<evidence type="ECO:0000256" key="7">
    <source>
        <dbReference type="SAM" id="Phobius"/>
    </source>
</evidence>
<reference evidence="9 10" key="1">
    <citation type="submission" date="2018-03" db="EMBL/GenBank/DDBJ databases">
        <title>Genomic Encyclopedia of Type Strains, Phase III (KMG-III): the genomes of soil and plant-associated and newly described type strains.</title>
        <authorList>
            <person name="Whitman W."/>
        </authorList>
    </citation>
    <scope>NUCLEOTIDE SEQUENCE [LARGE SCALE GENOMIC DNA]</scope>
    <source>
        <strain evidence="9 10">CGMCC 1.07653</strain>
    </source>
</reference>
<dbReference type="EMBL" id="PYAV01000019">
    <property type="protein sequence ID" value="PSL41291.1"/>
    <property type="molecule type" value="Genomic_DNA"/>
</dbReference>
<proteinExistence type="inferred from homology"/>
<feature type="transmembrane region" description="Helical" evidence="7">
    <location>
        <begin position="82"/>
        <end position="100"/>
    </location>
</feature>
<comment type="similarity">
    <text evidence="2">Belongs to the MgtC/SapB family.</text>
</comment>
<comment type="subcellular location">
    <subcellularLocation>
        <location evidence="1">Cell membrane</location>
        <topology evidence="1">Multi-pass membrane protein</topology>
    </subcellularLocation>
</comment>
<evidence type="ECO:0000256" key="1">
    <source>
        <dbReference type="ARBA" id="ARBA00004651"/>
    </source>
</evidence>
<name>A0A2P8H4Z9_9BACI</name>
<dbReference type="AlphaFoldDB" id="A0A2P8H4Z9"/>
<dbReference type="Pfam" id="PF02308">
    <property type="entry name" value="MgtC"/>
    <property type="match status" value="1"/>
</dbReference>